<dbReference type="Gene3D" id="2.70.70.10">
    <property type="entry name" value="Glucose Permease (Domain IIA)"/>
    <property type="match status" value="1"/>
</dbReference>
<proteinExistence type="predicted"/>
<dbReference type="GO" id="GO:0016787">
    <property type="term" value="F:hydrolase activity"/>
    <property type="evidence" value="ECO:0007669"/>
    <property type="project" value="UniProtKB-KW"/>
</dbReference>
<evidence type="ECO:0000313" key="5">
    <source>
        <dbReference type="Proteomes" id="UP001597227"/>
    </source>
</evidence>
<dbReference type="PANTHER" id="PTHR21666">
    <property type="entry name" value="PEPTIDASE-RELATED"/>
    <property type="match status" value="1"/>
</dbReference>
<dbReference type="InterPro" id="IPR016047">
    <property type="entry name" value="M23ase_b-sheet_dom"/>
</dbReference>
<protein>
    <submittedName>
        <fullName evidence="4">M23 family metallopeptidase</fullName>
        <ecNumber evidence="4">3.4.24.-</ecNumber>
    </submittedName>
</protein>
<dbReference type="CDD" id="cd12797">
    <property type="entry name" value="M23_peptidase"/>
    <property type="match status" value="1"/>
</dbReference>
<keyword evidence="1 2" id="KW-0732">Signal</keyword>
<dbReference type="RefSeq" id="WP_388037297.1">
    <property type="nucleotide sequence ID" value="NZ_JBHUEK010000010.1"/>
</dbReference>
<evidence type="ECO:0000256" key="2">
    <source>
        <dbReference type="SAM" id="SignalP"/>
    </source>
</evidence>
<keyword evidence="4" id="KW-0378">Hydrolase</keyword>
<evidence type="ECO:0000256" key="1">
    <source>
        <dbReference type="ARBA" id="ARBA00022729"/>
    </source>
</evidence>
<sequence>MNRKLGIVVVICLLFTCMPLDASANEDQQKIFQERMNLYTKMETVTQIPWYYYAAIDQYERSIRRSRKDIPKETGLIGIYIKPEAWAGALNPNPNDSNPYSIQLFGGIGLDGNGDGVADQTNDEDILLTISEQILAYGTDPDNIKIGLWDYYKRDKSVSLITGIAKIYSAYGTLDLDKHAFPVPLGYNHSYKNTWGDARGWGGRRMHEGTDIFASYGTPVRATSYGIIEMKGWNRFGGWRIGIRDVNNTYHYFAHLNGFAKDIAIGQVVEPGTVIGSVGSSGYGPPGTAGKFPPHLHYGMYKDNGYTEWSFDPYPHLRAWERSERQARKRK</sequence>
<dbReference type="EC" id="3.4.24.-" evidence="4"/>
<feature type="signal peptide" evidence="2">
    <location>
        <begin position="1"/>
        <end position="24"/>
    </location>
</feature>
<dbReference type="Proteomes" id="UP001597227">
    <property type="component" value="Unassembled WGS sequence"/>
</dbReference>
<reference evidence="5" key="1">
    <citation type="journal article" date="2019" name="Int. J. Syst. Evol. Microbiol.">
        <title>The Global Catalogue of Microorganisms (GCM) 10K type strain sequencing project: providing services to taxonomists for standard genome sequencing and annotation.</title>
        <authorList>
            <consortium name="The Broad Institute Genomics Platform"/>
            <consortium name="The Broad Institute Genome Sequencing Center for Infectious Disease"/>
            <person name="Wu L."/>
            <person name="Ma J."/>
        </authorList>
    </citation>
    <scope>NUCLEOTIDE SEQUENCE [LARGE SCALE GENOMIC DNA]</scope>
    <source>
        <strain evidence="5">CCUG 15531</strain>
    </source>
</reference>
<dbReference type="PANTHER" id="PTHR21666:SF289">
    <property type="entry name" value="L-ALA--D-GLU ENDOPEPTIDASE"/>
    <property type="match status" value="1"/>
</dbReference>
<evidence type="ECO:0000259" key="3">
    <source>
        <dbReference type="Pfam" id="PF01551"/>
    </source>
</evidence>
<feature type="chain" id="PRO_5045222117" evidence="2">
    <location>
        <begin position="25"/>
        <end position="331"/>
    </location>
</feature>
<accession>A0ABW4ML80</accession>
<comment type="caution">
    <text evidence="4">The sequence shown here is derived from an EMBL/GenBank/DDBJ whole genome shotgun (WGS) entry which is preliminary data.</text>
</comment>
<dbReference type="InterPro" id="IPR050570">
    <property type="entry name" value="Cell_wall_metabolism_enzyme"/>
</dbReference>
<organism evidence="4 5">
    <name type="scientific">Fredinandcohnia salidurans</name>
    <dbReference type="NCBI Taxonomy" id="2595041"/>
    <lineage>
        <taxon>Bacteria</taxon>
        <taxon>Bacillati</taxon>
        <taxon>Bacillota</taxon>
        <taxon>Bacilli</taxon>
        <taxon>Bacillales</taxon>
        <taxon>Bacillaceae</taxon>
        <taxon>Fredinandcohnia</taxon>
    </lineage>
</organism>
<dbReference type="EMBL" id="JBHUEK010000010">
    <property type="protein sequence ID" value="MFD1778769.1"/>
    <property type="molecule type" value="Genomic_DNA"/>
</dbReference>
<dbReference type="SUPFAM" id="SSF51261">
    <property type="entry name" value="Duplicated hybrid motif"/>
    <property type="match status" value="1"/>
</dbReference>
<gene>
    <name evidence="4" type="ORF">ACFSFW_08820</name>
</gene>
<evidence type="ECO:0000313" key="4">
    <source>
        <dbReference type="EMBL" id="MFD1778769.1"/>
    </source>
</evidence>
<dbReference type="Pfam" id="PF01551">
    <property type="entry name" value="Peptidase_M23"/>
    <property type="match status" value="1"/>
</dbReference>
<dbReference type="InterPro" id="IPR011055">
    <property type="entry name" value="Dup_hybrid_motif"/>
</dbReference>
<name>A0ABW4ML80_9BACI</name>
<feature type="domain" description="M23ase beta-sheet core" evidence="3">
    <location>
        <begin position="205"/>
        <end position="304"/>
    </location>
</feature>
<keyword evidence="5" id="KW-1185">Reference proteome</keyword>